<evidence type="ECO:0000313" key="2">
    <source>
        <dbReference type="Proteomes" id="UP000182517"/>
    </source>
</evidence>
<name>A0A1L3GR57_9BACT</name>
<evidence type="ECO:0008006" key="3">
    <source>
        <dbReference type="Google" id="ProtNLM"/>
    </source>
</evidence>
<dbReference type="RefSeq" id="WP_072284088.1">
    <property type="nucleotide sequence ID" value="NZ_CP015519.1"/>
</dbReference>
<dbReference type="AlphaFoldDB" id="A0A1L3GR57"/>
<dbReference type="SUPFAM" id="SSF53474">
    <property type="entry name" value="alpha/beta-Hydrolases"/>
    <property type="match status" value="1"/>
</dbReference>
<keyword evidence="2" id="KW-1185">Reference proteome</keyword>
<reference evidence="1 2" key="1">
    <citation type="journal article" date="2017" name="Genome Announc.">
        <title>Complete Genome Sequences of Two Acetylene-Fermenting Pelobacter acetylenicus Strains.</title>
        <authorList>
            <person name="Sutton J.M."/>
            <person name="Baesman S.M."/>
            <person name="Fierst J.L."/>
            <person name="Poret-Peterson A.T."/>
            <person name="Oremland R.S."/>
            <person name="Dunlap D.S."/>
            <person name="Akob D.M."/>
        </authorList>
    </citation>
    <scope>NUCLEOTIDE SEQUENCE [LARGE SCALE GENOMIC DNA]</scope>
    <source>
        <strain evidence="1 2">SFB93</strain>
    </source>
</reference>
<dbReference type="STRING" id="1842532.A7E78_09905"/>
<dbReference type="EMBL" id="CP015519">
    <property type="protein sequence ID" value="APG28128.1"/>
    <property type="molecule type" value="Genomic_DNA"/>
</dbReference>
<dbReference type="OrthoDB" id="9764953at2"/>
<sequence length="268" mass="30318">MFRHCFLIFWLMAVSMLWCSTGVFGKIELNPHGFPADRTETYSDPGNRTRIYRVQEPEERRDHPNILIYMHGSAGKEEQGMDLLWERGSFARLRNLMNRWGWVYVCPRDAEFAGLLKHLKDKYAPEGIYLAGASGGGNIVLWEAGRNPSAYAGLLLLCPAIQRGKKSYPNTLSMPVWIVSGAKDRKITRQCRALVKQLRALQSSYFYREIPGGHHGTPVEKVAWQQALEFLQGNRREVVASLPTVPDALGAMHLLQGRQAELKAKPVP</sequence>
<protein>
    <recommendedName>
        <fullName evidence="3">Alpha/beta hydrolase</fullName>
    </recommendedName>
</protein>
<evidence type="ECO:0000313" key="1">
    <source>
        <dbReference type="EMBL" id="APG28128.1"/>
    </source>
</evidence>
<accession>A0A1L3GR57</accession>
<organism evidence="1 2">
    <name type="scientific">Syntrophotalea acetylenivorans</name>
    <dbReference type="NCBI Taxonomy" id="1842532"/>
    <lineage>
        <taxon>Bacteria</taxon>
        <taxon>Pseudomonadati</taxon>
        <taxon>Thermodesulfobacteriota</taxon>
        <taxon>Desulfuromonadia</taxon>
        <taxon>Desulfuromonadales</taxon>
        <taxon>Syntrophotaleaceae</taxon>
        <taxon>Syntrophotalea</taxon>
    </lineage>
</organism>
<gene>
    <name evidence="1" type="ORF">A7E78_09905</name>
</gene>
<dbReference type="InterPro" id="IPR029058">
    <property type="entry name" value="AB_hydrolase_fold"/>
</dbReference>
<dbReference type="Proteomes" id="UP000182517">
    <property type="component" value="Chromosome"/>
</dbReference>
<dbReference type="Gene3D" id="3.40.50.1820">
    <property type="entry name" value="alpha/beta hydrolase"/>
    <property type="match status" value="1"/>
</dbReference>
<dbReference type="KEGG" id="pef:A7E78_09905"/>
<proteinExistence type="predicted"/>